<name>A0A511N6K5_DEIC1</name>
<dbReference type="InterPro" id="IPR010869">
    <property type="entry name" value="DUF1501"/>
</dbReference>
<gene>
    <name evidence="1" type="ORF">DC3_36660</name>
</gene>
<protein>
    <recommendedName>
        <fullName evidence="3">DUF1501 domain-containing protein</fullName>
    </recommendedName>
</protein>
<dbReference type="AlphaFoldDB" id="A0A511N6K5"/>
<dbReference type="Proteomes" id="UP000321306">
    <property type="component" value="Unassembled WGS sequence"/>
</dbReference>
<evidence type="ECO:0008006" key="3">
    <source>
        <dbReference type="Google" id="ProtNLM"/>
    </source>
</evidence>
<evidence type="ECO:0000313" key="1">
    <source>
        <dbReference type="EMBL" id="GEM48031.1"/>
    </source>
</evidence>
<dbReference type="PANTHER" id="PTHR43737">
    <property type="entry name" value="BLL7424 PROTEIN"/>
    <property type="match status" value="1"/>
</dbReference>
<dbReference type="EMBL" id="BJXB01000017">
    <property type="protein sequence ID" value="GEM48031.1"/>
    <property type="molecule type" value="Genomic_DNA"/>
</dbReference>
<reference evidence="1 2" key="1">
    <citation type="submission" date="2019-07" db="EMBL/GenBank/DDBJ databases">
        <title>Whole genome shotgun sequence of Deinococcus cellulosilyticus NBRC 106333.</title>
        <authorList>
            <person name="Hosoyama A."/>
            <person name="Uohara A."/>
            <person name="Ohji S."/>
            <person name="Ichikawa N."/>
        </authorList>
    </citation>
    <scope>NUCLEOTIDE SEQUENCE [LARGE SCALE GENOMIC DNA]</scope>
    <source>
        <strain evidence="1 2">NBRC 106333</strain>
    </source>
</reference>
<accession>A0A511N6K5</accession>
<dbReference type="PANTHER" id="PTHR43737:SF1">
    <property type="entry name" value="DUF1501 DOMAIN-CONTAINING PROTEIN"/>
    <property type="match status" value="1"/>
</dbReference>
<keyword evidence="2" id="KW-1185">Reference proteome</keyword>
<evidence type="ECO:0000313" key="2">
    <source>
        <dbReference type="Proteomes" id="UP000321306"/>
    </source>
</evidence>
<organism evidence="1 2">
    <name type="scientific">Deinococcus cellulosilyticus (strain DSM 18568 / NBRC 106333 / KACC 11606 / 5516J-15)</name>
    <dbReference type="NCBI Taxonomy" id="1223518"/>
    <lineage>
        <taxon>Bacteria</taxon>
        <taxon>Thermotogati</taxon>
        <taxon>Deinococcota</taxon>
        <taxon>Deinococci</taxon>
        <taxon>Deinococcales</taxon>
        <taxon>Deinococcaceae</taxon>
        <taxon>Deinococcus</taxon>
    </lineage>
</organism>
<proteinExistence type="predicted"/>
<comment type="caution">
    <text evidence="1">The sequence shown here is derived from an EMBL/GenBank/DDBJ whole genome shotgun (WGS) entry which is preliminary data.</text>
</comment>
<sequence length="377" mass="41112">MALALTSGMPQFLARAATQAGGDKTLVVIQLSGGNDGLNTLVPYGNDAYYAARPNIAIPRKDVIPVTDVLGMNPALRPFVPLLEDNEFAWIENVGYPNPNRSHFASMAIWHTADPTGANREGWIGRIAETIGDPFCATYVGDIAPLAVRSDTLTLPVVDDPDTYQVTLPSGIEDEYQSLLNLKRGGEAAFIQQSTLNMLKHTRETQSSLKKYRAGAKYPESKFGERLKDLAKLVASGEAGRILYTSLGGFDTHAAQRAEQDELLKMLSEGLTAFRADLISQGLYDRVMVLAFSEFGRRVHENNSAGTDHGKGGVMFAFGKGIKGGIHGESPDLENLDDGDVRYQVDFRGVYARTLKNWLNLDPREVLGKDFDGPAFV</sequence>
<dbReference type="Pfam" id="PF07394">
    <property type="entry name" value="DUF1501"/>
    <property type="match status" value="1"/>
</dbReference>